<dbReference type="GO" id="GO:0004540">
    <property type="term" value="F:RNA nuclease activity"/>
    <property type="evidence" value="ECO:0007669"/>
    <property type="project" value="InterPro"/>
</dbReference>
<dbReference type="InterPro" id="IPR004659">
    <property type="entry name" value="RNase_E/G"/>
</dbReference>
<keyword evidence="2" id="KW-0540">Nuclease</keyword>
<dbReference type="Pfam" id="PF10150">
    <property type="entry name" value="RNase_E_G"/>
    <property type="match status" value="2"/>
</dbReference>
<evidence type="ECO:0000313" key="10">
    <source>
        <dbReference type="Proteomes" id="UP000244037"/>
    </source>
</evidence>
<reference evidence="9 10" key="1">
    <citation type="submission" date="2018-04" db="EMBL/GenBank/DDBJ databases">
        <title>Genomic Encyclopedia of Archaeal and Bacterial Type Strains, Phase II (KMG-II): from individual species to whole genera.</title>
        <authorList>
            <person name="Goeker M."/>
        </authorList>
    </citation>
    <scope>NUCLEOTIDE SEQUENCE [LARGE SCALE GENOMIC DNA]</scope>
    <source>
        <strain evidence="9 10">DSM 19783</strain>
    </source>
</reference>
<dbReference type="OrthoDB" id="9804278at2"/>
<dbReference type="PANTHER" id="PTHR30001:SF1">
    <property type="entry name" value="RIBONUCLEASE E_G-LIKE PROTEIN, CHLOROPLASTIC"/>
    <property type="match status" value="1"/>
</dbReference>
<feature type="domain" description="RNA-binding protein AU-1/Ribonuclease E/G" evidence="8">
    <location>
        <begin position="214"/>
        <end position="334"/>
    </location>
</feature>
<sequence>MKGRSILLDEIGGRKAAALMEDGRLEDLLIDPPDERPMPGAICRGVVDRQMKGQGGVFLRLPEGRAFLRQAKGLRPGQGLLVQVTGYAEEGKAVPVTPRILFKSRLAILTPEAPGLNVSRAIRDEAERDRLLEILHDGMEGAPEGLGAILRSAAEGADPEAVAEDIAAQRALAEAILSEPADGVPELFLDGPDSHALAWRDWPEPDDLDDRPGCFDDHGVPEAIAALAGPEALPGGGSVHVEPTRALTAVDVNTGADSSPAAGLKANIAAARALPRLLRLRGLAGQIVVDFAPMPKKDRVALEQVMKAAFRADAVETTFVGWTPLGHAELTRKRERLPLSETLAP</sequence>
<keyword evidence="10" id="KW-1185">Reference proteome</keyword>
<feature type="domain" description="RNA-binding protein AU-1/Ribonuclease E/G" evidence="8">
    <location>
        <begin position="103"/>
        <end position="195"/>
    </location>
</feature>
<evidence type="ECO:0000256" key="4">
    <source>
        <dbReference type="ARBA" id="ARBA00022759"/>
    </source>
</evidence>
<keyword evidence="4" id="KW-0255">Endonuclease</keyword>
<dbReference type="GO" id="GO:0016787">
    <property type="term" value="F:hydrolase activity"/>
    <property type="evidence" value="ECO:0007669"/>
    <property type="project" value="UniProtKB-KW"/>
</dbReference>
<dbReference type="GO" id="GO:0005737">
    <property type="term" value="C:cytoplasm"/>
    <property type="evidence" value="ECO:0007669"/>
    <property type="project" value="TreeGrafter"/>
</dbReference>
<name>A0A8E2VGG5_9RHOB</name>
<evidence type="ECO:0000256" key="3">
    <source>
        <dbReference type="ARBA" id="ARBA00022723"/>
    </source>
</evidence>
<evidence type="ECO:0000313" key="9">
    <source>
        <dbReference type="EMBL" id="PTW43873.1"/>
    </source>
</evidence>
<protein>
    <submittedName>
        <fullName evidence="9">Rne/Rng family ribonuclease</fullName>
    </submittedName>
</protein>
<dbReference type="AlphaFoldDB" id="A0A8E2VGG5"/>
<evidence type="ECO:0000256" key="7">
    <source>
        <dbReference type="ARBA" id="ARBA00022884"/>
    </source>
</evidence>
<keyword evidence="3" id="KW-0479">Metal-binding</keyword>
<comment type="cofactor">
    <cofactor evidence="1">
        <name>Mg(2+)</name>
        <dbReference type="ChEBI" id="CHEBI:18420"/>
    </cofactor>
</comment>
<gene>
    <name evidence="9" type="ORF">C8N38_12012</name>
</gene>
<proteinExistence type="predicted"/>
<dbReference type="Proteomes" id="UP000244037">
    <property type="component" value="Unassembled WGS sequence"/>
</dbReference>
<evidence type="ECO:0000256" key="6">
    <source>
        <dbReference type="ARBA" id="ARBA00022842"/>
    </source>
</evidence>
<dbReference type="GO" id="GO:0006364">
    <property type="term" value="P:rRNA processing"/>
    <property type="evidence" value="ECO:0007669"/>
    <property type="project" value="TreeGrafter"/>
</dbReference>
<evidence type="ECO:0000256" key="2">
    <source>
        <dbReference type="ARBA" id="ARBA00022722"/>
    </source>
</evidence>
<accession>A0A8E2VGG5</accession>
<keyword evidence="7" id="KW-0694">RNA-binding</keyword>
<evidence type="ECO:0000259" key="8">
    <source>
        <dbReference type="Pfam" id="PF10150"/>
    </source>
</evidence>
<keyword evidence="5" id="KW-0378">Hydrolase</keyword>
<evidence type="ECO:0000256" key="5">
    <source>
        <dbReference type="ARBA" id="ARBA00022801"/>
    </source>
</evidence>
<dbReference type="RefSeq" id="WP_108028588.1">
    <property type="nucleotide sequence ID" value="NZ_QAYC01000020.1"/>
</dbReference>
<dbReference type="PANTHER" id="PTHR30001">
    <property type="entry name" value="RIBONUCLEASE"/>
    <property type="match status" value="1"/>
</dbReference>
<dbReference type="EMBL" id="QAYC01000020">
    <property type="protein sequence ID" value="PTW43873.1"/>
    <property type="molecule type" value="Genomic_DNA"/>
</dbReference>
<dbReference type="GO" id="GO:0046872">
    <property type="term" value="F:metal ion binding"/>
    <property type="evidence" value="ECO:0007669"/>
    <property type="project" value="UniProtKB-KW"/>
</dbReference>
<evidence type="ECO:0000256" key="1">
    <source>
        <dbReference type="ARBA" id="ARBA00001946"/>
    </source>
</evidence>
<organism evidence="9 10">
    <name type="scientific">Rhodovulum kholense</name>
    <dbReference type="NCBI Taxonomy" id="453584"/>
    <lineage>
        <taxon>Bacteria</taxon>
        <taxon>Pseudomonadati</taxon>
        <taxon>Pseudomonadota</taxon>
        <taxon>Alphaproteobacteria</taxon>
        <taxon>Rhodobacterales</taxon>
        <taxon>Paracoccaceae</taxon>
        <taxon>Rhodovulum</taxon>
    </lineage>
</organism>
<keyword evidence="6" id="KW-0460">Magnesium</keyword>
<dbReference type="InterPro" id="IPR019307">
    <property type="entry name" value="RNA-bd_AU-1/RNase_E/G"/>
</dbReference>
<dbReference type="GO" id="GO:0004519">
    <property type="term" value="F:endonuclease activity"/>
    <property type="evidence" value="ECO:0007669"/>
    <property type="project" value="UniProtKB-KW"/>
</dbReference>
<comment type="caution">
    <text evidence="9">The sequence shown here is derived from an EMBL/GenBank/DDBJ whole genome shotgun (WGS) entry which is preliminary data.</text>
</comment>
<dbReference type="GO" id="GO:0003723">
    <property type="term" value="F:RNA binding"/>
    <property type="evidence" value="ECO:0007669"/>
    <property type="project" value="UniProtKB-KW"/>
</dbReference>